<accession>A0A0E9UNP1</accession>
<organism evidence="1">
    <name type="scientific">Anguilla anguilla</name>
    <name type="common">European freshwater eel</name>
    <name type="synonym">Muraena anguilla</name>
    <dbReference type="NCBI Taxonomy" id="7936"/>
    <lineage>
        <taxon>Eukaryota</taxon>
        <taxon>Metazoa</taxon>
        <taxon>Chordata</taxon>
        <taxon>Craniata</taxon>
        <taxon>Vertebrata</taxon>
        <taxon>Euteleostomi</taxon>
        <taxon>Actinopterygii</taxon>
        <taxon>Neopterygii</taxon>
        <taxon>Teleostei</taxon>
        <taxon>Anguilliformes</taxon>
        <taxon>Anguillidae</taxon>
        <taxon>Anguilla</taxon>
    </lineage>
</organism>
<reference evidence="1" key="2">
    <citation type="journal article" date="2015" name="Fish Shellfish Immunol.">
        <title>Early steps in the European eel (Anguilla anguilla)-Vibrio vulnificus interaction in the gills: Role of the RtxA13 toxin.</title>
        <authorList>
            <person name="Callol A."/>
            <person name="Pajuelo D."/>
            <person name="Ebbesson L."/>
            <person name="Teles M."/>
            <person name="MacKenzie S."/>
            <person name="Amaro C."/>
        </authorList>
    </citation>
    <scope>NUCLEOTIDE SEQUENCE</scope>
</reference>
<dbReference type="AlphaFoldDB" id="A0A0E9UNP1"/>
<evidence type="ECO:0000313" key="1">
    <source>
        <dbReference type="EMBL" id="JAH67407.1"/>
    </source>
</evidence>
<name>A0A0E9UNP1_ANGAN</name>
<proteinExistence type="predicted"/>
<dbReference type="EMBL" id="GBXM01041170">
    <property type="protein sequence ID" value="JAH67407.1"/>
    <property type="molecule type" value="Transcribed_RNA"/>
</dbReference>
<protein>
    <submittedName>
        <fullName evidence="1">Uncharacterized protein</fullName>
    </submittedName>
</protein>
<reference evidence="1" key="1">
    <citation type="submission" date="2014-11" db="EMBL/GenBank/DDBJ databases">
        <authorList>
            <person name="Amaro Gonzalez C."/>
        </authorList>
    </citation>
    <scope>NUCLEOTIDE SEQUENCE</scope>
</reference>
<sequence length="24" mass="2775">MNGCIYTWMFRTQSAPPLEKKGSE</sequence>